<accession>A0A645DVQ0</accession>
<dbReference type="AlphaFoldDB" id="A0A645DVQ0"/>
<gene>
    <name evidence="1" type="ORF">SDC9_140334</name>
</gene>
<dbReference type="EMBL" id="VSSQ01040037">
    <property type="protein sequence ID" value="MPM93198.1"/>
    <property type="molecule type" value="Genomic_DNA"/>
</dbReference>
<proteinExistence type="predicted"/>
<dbReference type="AntiFam" id="ANF00246">
    <property type="entry name" value="Shadow ORF (opposite dctM)"/>
</dbReference>
<evidence type="ECO:0000313" key="1">
    <source>
        <dbReference type="EMBL" id="MPM93198.1"/>
    </source>
</evidence>
<reference evidence="1" key="1">
    <citation type="submission" date="2019-08" db="EMBL/GenBank/DDBJ databases">
        <authorList>
            <person name="Kucharzyk K."/>
            <person name="Murdoch R.W."/>
            <person name="Higgins S."/>
            <person name="Loffler F."/>
        </authorList>
    </citation>
    <scope>NUCLEOTIDE SEQUENCE</scope>
</reference>
<name>A0A645DVQ0_9ZZZZ</name>
<protein>
    <submittedName>
        <fullName evidence="1">Uncharacterized protein</fullName>
    </submittedName>
</protein>
<organism evidence="1">
    <name type="scientific">bioreactor metagenome</name>
    <dbReference type="NCBI Taxonomy" id="1076179"/>
    <lineage>
        <taxon>unclassified sequences</taxon>
        <taxon>metagenomes</taxon>
        <taxon>ecological metagenomes</taxon>
    </lineage>
</organism>
<sequence>MTDPYTIAEMLGGISNATEPLEVIKPVVNPLGYFFSIILGYIRPPMAITVAGEEPDTAPKNIQATSVVMAMPPVLPPTMVWAQFKIRFAIPPVFITFAPKIKKGIAMRENLSTPPTMRCTTIISG</sequence>
<comment type="caution">
    <text evidence="1">The sequence shown here is derived from an EMBL/GenBank/DDBJ whole genome shotgun (WGS) entry which is preliminary data.</text>
</comment>